<proteinExistence type="predicted"/>
<dbReference type="GO" id="GO:0030682">
    <property type="term" value="P:symbiont-mediated perturbation of host defenses"/>
    <property type="evidence" value="ECO:0007669"/>
    <property type="project" value="InterPro"/>
</dbReference>
<organism evidence="2">
    <name type="scientific">Rhipicephalus appendiculatus</name>
    <name type="common">Brown ear tick</name>
    <dbReference type="NCBI Taxonomy" id="34631"/>
    <lineage>
        <taxon>Eukaryota</taxon>
        <taxon>Metazoa</taxon>
        <taxon>Ecdysozoa</taxon>
        <taxon>Arthropoda</taxon>
        <taxon>Chelicerata</taxon>
        <taxon>Arachnida</taxon>
        <taxon>Acari</taxon>
        <taxon>Parasitiformes</taxon>
        <taxon>Ixodida</taxon>
        <taxon>Ixodoidea</taxon>
        <taxon>Ixodidae</taxon>
        <taxon>Rhipicephalinae</taxon>
        <taxon>Rhipicephalus</taxon>
        <taxon>Rhipicephalus</taxon>
    </lineage>
</organism>
<evidence type="ECO:0000256" key="1">
    <source>
        <dbReference type="SAM" id="SignalP"/>
    </source>
</evidence>
<keyword evidence="1" id="KW-0732">Signal</keyword>
<dbReference type="Pfam" id="PF02098">
    <property type="entry name" value="His_binding"/>
    <property type="match status" value="1"/>
</dbReference>
<reference evidence="2" key="1">
    <citation type="journal article" date="2016" name="Ticks Tick Borne Dis.">
        <title>De novo assembly and annotation of the salivary gland transcriptome of Rhipicephalus appendiculatus male and female ticks during blood feeding.</title>
        <authorList>
            <person name="de Castro M.H."/>
            <person name="de Klerk D."/>
            <person name="Pienaar R."/>
            <person name="Latif A.A."/>
            <person name="Rees D.J."/>
            <person name="Mans B.J."/>
        </authorList>
    </citation>
    <scope>NUCLEOTIDE SEQUENCE</scope>
    <source>
        <tissue evidence="2">Salivary glands</tissue>
    </source>
</reference>
<dbReference type="SUPFAM" id="SSF50814">
    <property type="entry name" value="Lipocalins"/>
    <property type="match status" value="1"/>
</dbReference>
<dbReference type="AlphaFoldDB" id="A0A131YYH7"/>
<feature type="signal peptide" evidence="1">
    <location>
        <begin position="1"/>
        <end position="31"/>
    </location>
</feature>
<dbReference type="InterPro" id="IPR002970">
    <property type="entry name" value="Tick_his-bd"/>
</dbReference>
<dbReference type="GO" id="GO:0043176">
    <property type="term" value="F:amine binding"/>
    <property type="evidence" value="ECO:0007669"/>
    <property type="project" value="InterPro"/>
</dbReference>
<protein>
    <submittedName>
        <fullName evidence="2">Lipocalin</fullName>
    </submittedName>
</protein>
<dbReference type="Gene3D" id="2.40.128.20">
    <property type="match status" value="1"/>
</dbReference>
<dbReference type="InterPro" id="IPR012674">
    <property type="entry name" value="Calycin"/>
</dbReference>
<feature type="chain" id="PRO_5007286252" evidence="1">
    <location>
        <begin position="32"/>
        <end position="212"/>
    </location>
</feature>
<accession>A0A131YYH7</accession>
<evidence type="ECO:0000313" key="2">
    <source>
        <dbReference type="EMBL" id="JAP84233.1"/>
    </source>
</evidence>
<sequence>MLQLSHIRQALGLLKMIWMIILAAQCLCTMADEKDLNVPYEEDPRHYDEQHIRDMINTNGRIYVKSRSYNVMTKRRCYSIERQYKYGKREWVYTFRYRTPERPDVLIAFNATLRIKRTGNHSIENAAVYTFNKGYPGFTHKLMTFQYYYSCMILVVRTDSGERGCELMQTADTVGTGVPSVCKRLYDRECWGDKVRLYMRRCKSLPDYIIPR</sequence>
<dbReference type="EMBL" id="GEDV01004324">
    <property type="protein sequence ID" value="JAP84233.1"/>
    <property type="molecule type" value="Transcribed_RNA"/>
</dbReference>
<name>A0A131YYH7_RHIAP</name>